<sequence>MGTTKIHTQEKFVKNIVIVHGHYLDASGWKGVYSILTKKGYHVTLVQNPLTSLKDNVAATNNILDNQDGPTILVGHSWGGTVITEAGIHPKVAGLVYVTGFVPDKGETTGTLAKSFPRLPEMRTEAPDKGGFVFYDRSSFRVGVAGELSKEDADFMNASQIPIHKDCFGTPLTEAAWRIKPSYGILTVNDRALNPDLQRSMYKNAKLKVTELKGGYVVYISQPQAVADVIIKASLQK</sequence>
<evidence type="ECO:0000313" key="3">
    <source>
        <dbReference type="Proteomes" id="UP001228643"/>
    </source>
</evidence>
<dbReference type="PANTHER" id="PTHR37017">
    <property type="entry name" value="AB HYDROLASE-1 DOMAIN-CONTAINING PROTEIN-RELATED"/>
    <property type="match status" value="1"/>
</dbReference>
<dbReference type="InterPro" id="IPR029058">
    <property type="entry name" value="AB_hydrolase_fold"/>
</dbReference>
<keyword evidence="3" id="KW-1185">Reference proteome</keyword>
<dbReference type="InterPro" id="IPR052897">
    <property type="entry name" value="Sec-Metab_Biosynth_Hydrolase"/>
</dbReference>
<evidence type="ECO:0000313" key="2">
    <source>
        <dbReference type="EMBL" id="MDI5950328.1"/>
    </source>
</evidence>
<dbReference type="Pfam" id="PF12697">
    <property type="entry name" value="Abhydrolase_6"/>
    <property type="match status" value="1"/>
</dbReference>
<reference evidence="2 3" key="1">
    <citation type="submission" date="2023-04" db="EMBL/GenBank/DDBJ databases">
        <title>Two novel species of Flavobacterium.</title>
        <authorList>
            <person name="Liu Q."/>
            <person name="Xin Y.-H."/>
        </authorList>
    </citation>
    <scope>NUCLEOTIDE SEQUENCE [LARGE SCALE GENOMIC DNA]</scope>
    <source>
        <strain evidence="2 3">LB2P87</strain>
    </source>
</reference>
<dbReference type="RefSeq" id="WP_282716891.1">
    <property type="nucleotide sequence ID" value="NZ_JASCRY010000003.1"/>
</dbReference>
<proteinExistence type="predicted"/>
<dbReference type="EMBL" id="JASCRY010000003">
    <property type="protein sequence ID" value="MDI5950328.1"/>
    <property type="molecule type" value="Genomic_DNA"/>
</dbReference>
<dbReference type="Proteomes" id="UP001228643">
    <property type="component" value="Unassembled WGS sequence"/>
</dbReference>
<feature type="domain" description="AB hydrolase-1" evidence="1">
    <location>
        <begin position="16"/>
        <end position="229"/>
    </location>
</feature>
<comment type="caution">
    <text evidence="2">The sequence shown here is derived from an EMBL/GenBank/DDBJ whole genome shotgun (WGS) entry which is preliminary data.</text>
</comment>
<organism evidence="2 3">
    <name type="scientific">Flavobacterium yafengii</name>
    <dbReference type="NCBI Taxonomy" id="3041253"/>
    <lineage>
        <taxon>Bacteria</taxon>
        <taxon>Pseudomonadati</taxon>
        <taxon>Bacteroidota</taxon>
        <taxon>Flavobacteriia</taxon>
        <taxon>Flavobacteriales</taxon>
        <taxon>Flavobacteriaceae</taxon>
        <taxon>Flavobacterium</taxon>
    </lineage>
</organism>
<dbReference type="SUPFAM" id="SSF53474">
    <property type="entry name" value="alpha/beta-Hydrolases"/>
    <property type="match status" value="1"/>
</dbReference>
<protein>
    <submittedName>
        <fullName evidence="2">Alpha/beta hydrolase</fullName>
    </submittedName>
</protein>
<dbReference type="AlphaFoldDB" id="A0AAW6TQD4"/>
<keyword evidence="2" id="KW-0378">Hydrolase</keyword>
<dbReference type="PANTHER" id="PTHR37017:SF11">
    <property type="entry name" value="ESTERASE_LIPASE_THIOESTERASE DOMAIN-CONTAINING PROTEIN"/>
    <property type="match status" value="1"/>
</dbReference>
<evidence type="ECO:0000259" key="1">
    <source>
        <dbReference type="Pfam" id="PF12697"/>
    </source>
</evidence>
<dbReference type="InterPro" id="IPR000073">
    <property type="entry name" value="AB_hydrolase_1"/>
</dbReference>
<accession>A0AAW6TQD4</accession>
<gene>
    <name evidence="2" type="ORF">QLS97_11780</name>
</gene>
<name>A0AAW6TQD4_9FLAO</name>
<dbReference type="GO" id="GO:0016787">
    <property type="term" value="F:hydrolase activity"/>
    <property type="evidence" value="ECO:0007669"/>
    <property type="project" value="UniProtKB-KW"/>
</dbReference>
<dbReference type="Gene3D" id="3.40.50.1820">
    <property type="entry name" value="alpha/beta hydrolase"/>
    <property type="match status" value="1"/>
</dbReference>